<organism evidence="1 2">
    <name type="scientific">Arachis hypogaea</name>
    <name type="common">Peanut</name>
    <dbReference type="NCBI Taxonomy" id="3818"/>
    <lineage>
        <taxon>Eukaryota</taxon>
        <taxon>Viridiplantae</taxon>
        <taxon>Streptophyta</taxon>
        <taxon>Embryophyta</taxon>
        <taxon>Tracheophyta</taxon>
        <taxon>Spermatophyta</taxon>
        <taxon>Magnoliopsida</taxon>
        <taxon>eudicotyledons</taxon>
        <taxon>Gunneridae</taxon>
        <taxon>Pentapetalae</taxon>
        <taxon>rosids</taxon>
        <taxon>fabids</taxon>
        <taxon>Fabales</taxon>
        <taxon>Fabaceae</taxon>
        <taxon>Papilionoideae</taxon>
        <taxon>50 kb inversion clade</taxon>
        <taxon>dalbergioids sensu lato</taxon>
        <taxon>Dalbergieae</taxon>
        <taxon>Pterocarpus clade</taxon>
        <taxon>Arachis</taxon>
    </lineage>
</organism>
<proteinExistence type="predicted"/>
<evidence type="ECO:0000313" key="1">
    <source>
        <dbReference type="EMBL" id="RYR38241.1"/>
    </source>
</evidence>
<dbReference type="Proteomes" id="UP000289738">
    <property type="component" value="Chromosome A09"/>
</dbReference>
<name>A0A445BI03_ARAHY</name>
<accession>A0A445BI03</accession>
<evidence type="ECO:0000313" key="2">
    <source>
        <dbReference type="Proteomes" id="UP000289738"/>
    </source>
</evidence>
<sequence>MIFDTSVVLYYHGHLMIRDCIMFDKAFKHYNPFVSVDGTHLYDKYARVLLIGMTQGCNSCSLGRDKRHMHN</sequence>
<gene>
    <name evidence="1" type="ORF">Ahy_A09g043215</name>
</gene>
<reference evidence="1 2" key="1">
    <citation type="submission" date="2019-01" db="EMBL/GenBank/DDBJ databases">
        <title>Sequencing of cultivated peanut Arachis hypogaea provides insights into genome evolution and oil improvement.</title>
        <authorList>
            <person name="Chen X."/>
        </authorList>
    </citation>
    <scope>NUCLEOTIDE SEQUENCE [LARGE SCALE GENOMIC DNA]</scope>
    <source>
        <strain evidence="2">cv. Fuhuasheng</strain>
        <tissue evidence="1">Leaves</tissue>
    </source>
</reference>
<dbReference type="AlphaFoldDB" id="A0A445BI03"/>
<keyword evidence="2" id="KW-1185">Reference proteome</keyword>
<dbReference type="EMBL" id="SDMP01000009">
    <property type="protein sequence ID" value="RYR38241.1"/>
    <property type="molecule type" value="Genomic_DNA"/>
</dbReference>
<comment type="caution">
    <text evidence="1">The sequence shown here is derived from an EMBL/GenBank/DDBJ whole genome shotgun (WGS) entry which is preliminary data.</text>
</comment>
<protein>
    <submittedName>
        <fullName evidence="1">Uncharacterized protein</fullName>
    </submittedName>
</protein>